<dbReference type="AlphaFoldDB" id="A0A8G2EZB2"/>
<evidence type="ECO:0000313" key="8">
    <source>
        <dbReference type="EMBL" id="SDG16043.1"/>
    </source>
</evidence>
<dbReference type="PANTHER" id="PTHR42973:SF39">
    <property type="entry name" value="FAD-BINDING PCMH-TYPE DOMAIN-CONTAINING PROTEIN"/>
    <property type="match status" value="1"/>
</dbReference>
<dbReference type="InterPro" id="IPR050416">
    <property type="entry name" value="FAD-linked_Oxidoreductase"/>
</dbReference>
<feature type="chain" id="PRO_5034712140" evidence="6">
    <location>
        <begin position="27"/>
        <end position="601"/>
    </location>
</feature>
<evidence type="ECO:0000256" key="3">
    <source>
        <dbReference type="ARBA" id="ARBA00022630"/>
    </source>
</evidence>
<proteinExistence type="inferred from homology"/>
<dbReference type="Proteomes" id="UP000198615">
    <property type="component" value="Unassembled WGS sequence"/>
</dbReference>
<reference evidence="8 9" key="1">
    <citation type="submission" date="2016-10" db="EMBL/GenBank/DDBJ databases">
        <authorList>
            <person name="Varghese N."/>
            <person name="Submissions S."/>
        </authorList>
    </citation>
    <scope>NUCLEOTIDE SEQUENCE [LARGE SCALE GENOMIC DNA]</scope>
    <source>
        <strain evidence="8 9">DSM 18839</strain>
    </source>
</reference>
<dbReference type="OrthoDB" id="9775082at2"/>
<dbReference type="InterPro" id="IPR036318">
    <property type="entry name" value="FAD-bd_PCMH-like_sf"/>
</dbReference>
<feature type="domain" description="FAD-binding PCMH-type" evidence="7">
    <location>
        <begin position="106"/>
        <end position="288"/>
    </location>
</feature>
<gene>
    <name evidence="8" type="ORF">SAMN05660686_03560</name>
</gene>
<protein>
    <submittedName>
        <fullName evidence="8">FAD/FMN-containing dehydrogenase</fullName>
    </submittedName>
</protein>
<comment type="cofactor">
    <cofactor evidence="1">
        <name>FAD</name>
        <dbReference type="ChEBI" id="CHEBI:57692"/>
    </cofactor>
</comment>
<keyword evidence="4" id="KW-0274">FAD</keyword>
<dbReference type="Gene3D" id="3.30.465.10">
    <property type="match status" value="2"/>
</dbReference>
<dbReference type="InterPro" id="IPR016166">
    <property type="entry name" value="FAD-bd_PCMH"/>
</dbReference>
<dbReference type="Gene3D" id="3.40.462.20">
    <property type="match status" value="1"/>
</dbReference>
<evidence type="ECO:0000256" key="1">
    <source>
        <dbReference type="ARBA" id="ARBA00001974"/>
    </source>
</evidence>
<dbReference type="SUPFAM" id="SSF56176">
    <property type="entry name" value="FAD-binding/transporter-associated domain-like"/>
    <property type="match status" value="1"/>
</dbReference>
<keyword evidence="5" id="KW-0560">Oxidoreductase</keyword>
<evidence type="ECO:0000256" key="5">
    <source>
        <dbReference type="ARBA" id="ARBA00023002"/>
    </source>
</evidence>
<dbReference type="Pfam" id="PF08031">
    <property type="entry name" value="BBE"/>
    <property type="match status" value="1"/>
</dbReference>
<dbReference type="PANTHER" id="PTHR42973">
    <property type="entry name" value="BINDING OXIDOREDUCTASE, PUTATIVE (AFU_ORTHOLOGUE AFUA_1G17690)-RELATED"/>
    <property type="match status" value="1"/>
</dbReference>
<keyword evidence="9" id="KW-1185">Reference proteome</keyword>
<organism evidence="8 9">
    <name type="scientific">Thalassobaculum litoreum DSM 18839</name>
    <dbReference type="NCBI Taxonomy" id="1123362"/>
    <lineage>
        <taxon>Bacteria</taxon>
        <taxon>Pseudomonadati</taxon>
        <taxon>Pseudomonadota</taxon>
        <taxon>Alphaproteobacteria</taxon>
        <taxon>Rhodospirillales</taxon>
        <taxon>Thalassobaculaceae</taxon>
        <taxon>Thalassobaculum</taxon>
    </lineage>
</organism>
<dbReference type="InterPro" id="IPR012951">
    <property type="entry name" value="BBE"/>
</dbReference>
<dbReference type="GO" id="GO:0071949">
    <property type="term" value="F:FAD binding"/>
    <property type="evidence" value="ECO:0007669"/>
    <property type="project" value="InterPro"/>
</dbReference>
<accession>A0A8G2EZB2</accession>
<dbReference type="PROSITE" id="PS51387">
    <property type="entry name" value="FAD_PCMH"/>
    <property type="match status" value="1"/>
</dbReference>
<feature type="signal peptide" evidence="6">
    <location>
        <begin position="1"/>
        <end position="26"/>
    </location>
</feature>
<keyword evidence="3" id="KW-0285">Flavoprotein</keyword>
<evidence type="ECO:0000256" key="6">
    <source>
        <dbReference type="SAM" id="SignalP"/>
    </source>
</evidence>
<dbReference type="InterPro" id="IPR016169">
    <property type="entry name" value="FAD-bd_PCMH_sub2"/>
</dbReference>
<dbReference type="GO" id="GO:0016491">
    <property type="term" value="F:oxidoreductase activity"/>
    <property type="evidence" value="ECO:0007669"/>
    <property type="project" value="UniProtKB-KW"/>
</dbReference>
<dbReference type="EMBL" id="FNBW01000011">
    <property type="protein sequence ID" value="SDG16043.1"/>
    <property type="molecule type" value="Genomic_DNA"/>
</dbReference>
<evidence type="ECO:0000313" key="9">
    <source>
        <dbReference type="Proteomes" id="UP000198615"/>
    </source>
</evidence>
<sequence length="601" mass="65130">MLRRTVLQLLASTGLASLWAGSASLAARGSVDRIRPSDANWPTAQEWEALAGRIDGALEESRSALEAVMEQSGGAVTEEGLNKLVNPFYLQDFSGSTQSQGWLDGWKSVQSAKVGIPKTAKDVSELVSFARAHNLRLVIKGGGHSYYGQSNAPDSLLVWTRDLTGIELHDSFVPEGGRGAGVPAVSVASGEKFIDLYGQVVVGQGRYVQGGGCTSVGVGGHAQSGGFGHFSKFGGMTSANLLEAEIVVASGEILIANAYQNSDLFWALKGGGAGWGITTRLTLATRDLPARFGFIGFGVQAQDERAYRALVEAVIAVARDNLVDPAWGEQIHFAPDHKMFVKMTFIDLALDEVRRIWAPVLDLAAGEGYSFTEELVLYDTPARKWWDLEFRAREMPETIVLDQASSKAGTRFFWNGDNGETNVFWAGYESAWLSQGLLGEAKAAMLADTIIDAAKLVRFAFHFQKGLAGASEERLADARDTPVHPSVLDAFALLLVAGAQQNVIEDVAGQEMDEPALREKAARIKGVYERFRAIEPDTGSYSAEMNFHEEDWQGMAWGDNYPRLLAIKNRYDPDGLFTGHHQVGSEVWSRDGFVRIGGDSG</sequence>
<dbReference type="Pfam" id="PF01565">
    <property type="entry name" value="FAD_binding_4"/>
    <property type="match status" value="1"/>
</dbReference>
<keyword evidence="6" id="KW-0732">Signal</keyword>
<name>A0A8G2EZB2_9PROT</name>
<dbReference type="InterPro" id="IPR006094">
    <property type="entry name" value="Oxid_FAD_bind_N"/>
</dbReference>
<comment type="caution">
    <text evidence="8">The sequence shown here is derived from an EMBL/GenBank/DDBJ whole genome shotgun (WGS) entry which is preliminary data.</text>
</comment>
<evidence type="ECO:0000256" key="4">
    <source>
        <dbReference type="ARBA" id="ARBA00022827"/>
    </source>
</evidence>
<evidence type="ECO:0000256" key="2">
    <source>
        <dbReference type="ARBA" id="ARBA00005466"/>
    </source>
</evidence>
<evidence type="ECO:0000259" key="7">
    <source>
        <dbReference type="PROSITE" id="PS51387"/>
    </source>
</evidence>
<comment type="similarity">
    <text evidence="2">Belongs to the oxygen-dependent FAD-linked oxidoreductase family.</text>
</comment>
<dbReference type="RefSeq" id="WP_093152401.1">
    <property type="nucleotide sequence ID" value="NZ_FNBW01000011.1"/>
</dbReference>